<dbReference type="OrthoDB" id="5684515at2"/>
<dbReference type="Pfam" id="PF26421">
    <property type="entry name" value="Avidin_like"/>
    <property type="match status" value="1"/>
</dbReference>
<dbReference type="Proteomes" id="UP000179797">
    <property type="component" value="Unassembled WGS sequence"/>
</dbReference>
<protein>
    <submittedName>
        <fullName evidence="1">N-acetylglutamate synthase</fullName>
    </submittedName>
</protein>
<evidence type="ECO:0000313" key="2">
    <source>
        <dbReference type="Proteomes" id="UP000179797"/>
    </source>
</evidence>
<comment type="caution">
    <text evidence="1">The sequence shown here is derived from an EMBL/GenBank/DDBJ whole genome shotgun (WGS) entry which is preliminary data.</text>
</comment>
<dbReference type="STRING" id="915059.NH26_17035"/>
<proteinExistence type="predicted"/>
<gene>
    <name evidence="1" type="ORF">NH26_17035</name>
</gene>
<organism evidence="1 2">
    <name type="scientific">Flammeovirga pacifica</name>
    <dbReference type="NCBI Taxonomy" id="915059"/>
    <lineage>
        <taxon>Bacteria</taxon>
        <taxon>Pseudomonadati</taxon>
        <taxon>Bacteroidota</taxon>
        <taxon>Cytophagia</taxon>
        <taxon>Cytophagales</taxon>
        <taxon>Flammeovirgaceae</taxon>
        <taxon>Flammeovirga</taxon>
    </lineage>
</organism>
<sequence>MEKINYHNKRFRAVMNSDNGEVDDQTFFHYRQGGDVIWATYHGPNIRMGTLTGIVNEDGTLEFNYQHVNLDKKIMTGFCKSTPSFDSDGTIRLKEEWQWTNGDLSKGTSEIVELVEKDNFKPII</sequence>
<dbReference type="AlphaFoldDB" id="A0A1S1Z3W4"/>
<dbReference type="EMBL" id="JRYR02000001">
    <property type="protein sequence ID" value="OHX67922.1"/>
    <property type="molecule type" value="Genomic_DNA"/>
</dbReference>
<dbReference type="InterPro" id="IPR058595">
    <property type="entry name" value="Avidin-like"/>
</dbReference>
<reference evidence="1 2" key="1">
    <citation type="journal article" date="2012" name="Int. J. Syst. Evol. Microbiol.">
        <title>Flammeovirga pacifica sp. nov., isolated from deep-sea sediment.</title>
        <authorList>
            <person name="Xu H."/>
            <person name="Fu Y."/>
            <person name="Yang N."/>
            <person name="Ding Z."/>
            <person name="Lai Q."/>
            <person name="Zeng R."/>
        </authorList>
    </citation>
    <scope>NUCLEOTIDE SEQUENCE [LARGE SCALE GENOMIC DNA]</scope>
    <source>
        <strain evidence="2">DSM 24597 / LMG 26175 / WPAGA1</strain>
    </source>
</reference>
<accession>A0A1S1Z3W4</accession>
<name>A0A1S1Z3W4_FLAPC</name>
<keyword evidence="2" id="KW-1185">Reference proteome</keyword>
<evidence type="ECO:0000313" key="1">
    <source>
        <dbReference type="EMBL" id="OHX67922.1"/>
    </source>
</evidence>